<comment type="caution">
    <text evidence="1">The sequence shown here is derived from an EMBL/GenBank/DDBJ whole genome shotgun (WGS) entry which is preliminary data.</text>
</comment>
<proteinExistence type="predicted"/>
<protein>
    <submittedName>
        <fullName evidence="1">Uncharacterized protein</fullName>
    </submittedName>
</protein>
<dbReference type="EMBL" id="JAACXV010012484">
    <property type="protein sequence ID" value="KAF7274599.1"/>
    <property type="molecule type" value="Genomic_DNA"/>
</dbReference>
<evidence type="ECO:0000313" key="2">
    <source>
        <dbReference type="Proteomes" id="UP000625711"/>
    </source>
</evidence>
<evidence type="ECO:0000313" key="1">
    <source>
        <dbReference type="EMBL" id="KAF7274599.1"/>
    </source>
</evidence>
<dbReference type="AlphaFoldDB" id="A0A834I5Y5"/>
<gene>
    <name evidence="1" type="ORF">GWI33_012725</name>
</gene>
<dbReference type="OrthoDB" id="7333821at2759"/>
<organism evidence="1 2">
    <name type="scientific">Rhynchophorus ferrugineus</name>
    <name type="common">Red palm weevil</name>
    <name type="synonym">Curculio ferrugineus</name>
    <dbReference type="NCBI Taxonomy" id="354439"/>
    <lineage>
        <taxon>Eukaryota</taxon>
        <taxon>Metazoa</taxon>
        <taxon>Ecdysozoa</taxon>
        <taxon>Arthropoda</taxon>
        <taxon>Hexapoda</taxon>
        <taxon>Insecta</taxon>
        <taxon>Pterygota</taxon>
        <taxon>Neoptera</taxon>
        <taxon>Endopterygota</taxon>
        <taxon>Coleoptera</taxon>
        <taxon>Polyphaga</taxon>
        <taxon>Cucujiformia</taxon>
        <taxon>Curculionidae</taxon>
        <taxon>Dryophthorinae</taxon>
        <taxon>Rhynchophorus</taxon>
    </lineage>
</organism>
<dbReference type="Proteomes" id="UP000625711">
    <property type="component" value="Unassembled WGS sequence"/>
</dbReference>
<accession>A0A834I5Y5</accession>
<reference evidence="1" key="1">
    <citation type="submission" date="2020-08" db="EMBL/GenBank/DDBJ databases">
        <title>Genome sequencing and assembly of the red palm weevil Rhynchophorus ferrugineus.</title>
        <authorList>
            <person name="Dias G.B."/>
            <person name="Bergman C.M."/>
            <person name="Manee M."/>
        </authorList>
    </citation>
    <scope>NUCLEOTIDE SEQUENCE</scope>
    <source>
        <strain evidence="1">AA-2017</strain>
        <tissue evidence="1">Whole larva</tissue>
    </source>
</reference>
<sequence length="166" mass="19533">MAQAFVTSYRNQFRWYDQARRQPIDPDKLTKFELEGDIWFLDLNGEVDEELKNLNSIKEAIHKLYLKRMKSTYQVSHCDNLKPTQSVDVSTLDHPSDKKVKNELLEYCHKLYGPKRQKIIPPLYSARNVFGYMRPSKLQTALTVYQVEYGRVAYKLLKSAYGVKYS</sequence>
<keyword evidence="2" id="KW-1185">Reference proteome</keyword>
<name>A0A834I5Y5_RHYFE</name>